<organism evidence="3 4">
    <name type="scientific">Barnesiella intestinihominis YIT 11860</name>
    <dbReference type="NCBI Taxonomy" id="742726"/>
    <lineage>
        <taxon>Bacteria</taxon>
        <taxon>Pseudomonadati</taxon>
        <taxon>Bacteroidota</taxon>
        <taxon>Bacteroidia</taxon>
        <taxon>Bacteroidales</taxon>
        <taxon>Barnesiellaceae</taxon>
        <taxon>Barnesiella</taxon>
    </lineage>
</organism>
<dbReference type="HOGENOM" id="CLU_056167_0_0_10"/>
<comment type="caution">
    <text evidence="3">The sequence shown here is derived from an EMBL/GenBank/DDBJ whole genome shotgun (WGS) entry which is preliminary data.</text>
</comment>
<evidence type="ECO:0000256" key="2">
    <source>
        <dbReference type="SAM" id="SignalP"/>
    </source>
</evidence>
<feature type="signal peptide" evidence="2">
    <location>
        <begin position="1"/>
        <end position="29"/>
    </location>
</feature>
<name>K0WS41_9BACT</name>
<feature type="chain" id="PRO_5003843007" evidence="2">
    <location>
        <begin position="30"/>
        <end position="369"/>
    </location>
</feature>
<reference evidence="3 4" key="1">
    <citation type="submission" date="2012-08" db="EMBL/GenBank/DDBJ databases">
        <title>The Genome Sequence of Barnesiella intestinihominis YIT 11860.</title>
        <authorList>
            <consortium name="The Broad Institute Genome Sequencing Platform"/>
            <person name="Earl A."/>
            <person name="Ward D."/>
            <person name="Feldgarden M."/>
            <person name="Gevers D."/>
            <person name="Morotomi M."/>
            <person name="Walker B."/>
            <person name="Young S.K."/>
            <person name="Zeng Q."/>
            <person name="Gargeya S."/>
            <person name="Fitzgerald M."/>
            <person name="Haas B."/>
            <person name="Abouelleil A."/>
            <person name="Alvarado L."/>
            <person name="Arachchi H.M."/>
            <person name="Berlin A.M."/>
            <person name="Chapman S.B."/>
            <person name="Goldberg J."/>
            <person name="Griggs A."/>
            <person name="Gujja S."/>
            <person name="Hansen M."/>
            <person name="Howarth C."/>
            <person name="Imamovic A."/>
            <person name="Larimer J."/>
            <person name="McCowen C."/>
            <person name="Montmayeur A."/>
            <person name="Murphy C."/>
            <person name="Neiman D."/>
            <person name="Pearson M."/>
            <person name="Priest M."/>
            <person name="Roberts A."/>
            <person name="Saif S."/>
            <person name="Shea T."/>
            <person name="Sisk P."/>
            <person name="Sykes S."/>
            <person name="Wortman J."/>
            <person name="Nusbaum C."/>
            <person name="Birren B."/>
        </authorList>
    </citation>
    <scope>NUCLEOTIDE SEQUENCE [LARGE SCALE GENOMIC DNA]</scope>
    <source>
        <strain evidence="3 4">YIT 11860</strain>
    </source>
</reference>
<evidence type="ECO:0000313" key="3">
    <source>
        <dbReference type="EMBL" id="EJZ62077.1"/>
    </source>
</evidence>
<dbReference type="OrthoDB" id="1141916at2"/>
<dbReference type="AlphaFoldDB" id="K0WS41"/>
<protein>
    <submittedName>
        <fullName evidence="3">Gliding motility associated protein GldN</fullName>
    </submittedName>
</protein>
<proteinExistence type="predicted"/>
<sequence>MKYNSANMNTLIKSCLTLCLLWSAIGSHAQVIKKSDTDDSKKTSNQLSVRAQSLYDTQDASDADIPWMRVIYRQIDLNKEKNMPLYYPEESTENQENLFRIVMKLLANNQIPAYEYLDGREIFTDEYRIKVKEMFDRFHILYAPAKGYSEKNPRFTVEESDIPSNEVLSYYILEKWIFDRRTSQVKPSIEAICPVLHRTGDFGGEAVKYPMFWVKYNDIRPYIARQYILASNENNVQQYNYDDYFQMRMYEGEIYKTQNLRNQSLMQMYPNDSIRKQAQDSIEKQLKNFNENLWVPSPEEIAKAKEEQAAKEAKENGETLDNDKQKKEKSRTARSSRAKKQKEAKVKKQKQPKQQKSSAAPVRSVRRTR</sequence>
<dbReference type="STRING" id="742726.HMPREF9448_02760"/>
<dbReference type="Pfam" id="PF19841">
    <property type="entry name" value="GldN"/>
    <property type="match status" value="1"/>
</dbReference>
<gene>
    <name evidence="3" type="ORF">HMPREF9448_02760</name>
</gene>
<dbReference type="eggNOG" id="ENOG502Z7JF">
    <property type="taxonomic scope" value="Bacteria"/>
</dbReference>
<dbReference type="RefSeq" id="WP_008863131.1">
    <property type="nucleotide sequence ID" value="NZ_JH815206.1"/>
</dbReference>
<feature type="compositionally biased region" description="Basic residues" evidence="1">
    <location>
        <begin position="327"/>
        <end position="340"/>
    </location>
</feature>
<keyword evidence="4" id="KW-1185">Reference proteome</keyword>
<dbReference type="Proteomes" id="UP000006044">
    <property type="component" value="Unassembled WGS sequence"/>
</dbReference>
<keyword evidence="2" id="KW-0732">Signal</keyword>
<evidence type="ECO:0000313" key="4">
    <source>
        <dbReference type="Proteomes" id="UP000006044"/>
    </source>
</evidence>
<dbReference type="InterPro" id="IPR019847">
    <property type="entry name" value="Gliding_motility_assoc_GldN"/>
</dbReference>
<dbReference type="NCBIfam" id="TIGR03523">
    <property type="entry name" value="GldN"/>
    <property type="match status" value="1"/>
</dbReference>
<accession>K0WS41</accession>
<dbReference type="GeneID" id="77849933"/>
<evidence type="ECO:0000256" key="1">
    <source>
        <dbReference type="SAM" id="MobiDB-lite"/>
    </source>
</evidence>
<feature type="compositionally biased region" description="Basic and acidic residues" evidence="1">
    <location>
        <begin position="304"/>
        <end position="326"/>
    </location>
</feature>
<feature type="region of interest" description="Disordered" evidence="1">
    <location>
        <begin position="304"/>
        <end position="369"/>
    </location>
</feature>
<dbReference type="EMBL" id="ADLE01000018">
    <property type="protein sequence ID" value="EJZ62077.1"/>
    <property type="molecule type" value="Genomic_DNA"/>
</dbReference>